<accession>A0A1Y2AIY4</accession>
<evidence type="ECO:0000256" key="1">
    <source>
        <dbReference type="SAM" id="MobiDB-lite"/>
    </source>
</evidence>
<feature type="region of interest" description="Disordered" evidence="1">
    <location>
        <begin position="400"/>
        <end position="430"/>
    </location>
</feature>
<feature type="domain" description="BRCT" evidence="2">
    <location>
        <begin position="107"/>
        <end position="211"/>
    </location>
</feature>
<dbReference type="InParanoid" id="A0A1Y2AIY4"/>
<feature type="compositionally biased region" description="Acidic residues" evidence="1">
    <location>
        <begin position="406"/>
        <end position="415"/>
    </location>
</feature>
<comment type="caution">
    <text evidence="3">The sequence shown here is derived from an EMBL/GenBank/DDBJ whole genome shotgun (WGS) entry which is preliminary data.</text>
</comment>
<dbReference type="PROSITE" id="PS50172">
    <property type="entry name" value="BRCT"/>
    <property type="match status" value="1"/>
</dbReference>
<dbReference type="InterPro" id="IPR036420">
    <property type="entry name" value="BRCT_dom_sf"/>
</dbReference>
<organism evidence="3 4">
    <name type="scientific">Naematelia encephala</name>
    <dbReference type="NCBI Taxonomy" id="71784"/>
    <lineage>
        <taxon>Eukaryota</taxon>
        <taxon>Fungi</taxon>
        <taxon>Dikarya</taxon>
        <taxon>Basidiomycota</taxon>
        <taxon>Agaricomycotina</taxon>
        <taxon>Tremellomycetes</taxon>
        <taxon>Tremellales</taxon>
        <taxon>Naemateliaceae</taxon>
        <taxon>Naematelia</taxon>
    </lineage>
</organism>
<evidence type="ECO:0000313" key="3">
    <source>
        <dbReference type="EMBL" id="ORY22250.1"/>
    </source>
</evidence>
<sequence>MAPRRSIIRPSRRDTARDAVSVFSSSNLSVPTSRINDLASVTTDETNGTLQPIRPSASTPADHLMANLAVLADTAAQSSAVFARNPSSTAFKAPLDILSSPLTTSTSRLGIFAGIRIRFFQALFIPHRIRQLVREFQDEGGSVVPADEEAHYLIMPSVSDACDPDEAYSGSPVGRVTPAPVQHQDLDPIDRVQYVSSAWVWDCLSTRRRLDLVAWKSEAAEGDVNVGPDKSLTTSDQTRTGGNGRKRRRREFDQIADHDWVRFDAIWTAMGLFDWDTQSRASFYRMYADQETRKNQAAKLQRPNVSPTAIQEFVRKYRAQYEMCHLGFQARGRPSDRGKRIMTKKEVNQTPYPRDDGYLGASGSLVEDMLPNILPMSPTTSSQARTEWTAVAPLSLPAKHRSYEADGPDSADQEESSDHSYVQDADGHASARKFVPSASEHNIPSMSSAKRSGTLQDVLLKDLPLEHEQIVLKWLTSEEEWLKSPYLSSSHGPDHGERLSWQEVKRNFLPSSERLSERVVDEVLCFALTGPGATNLLGFSAMFYDKVEKTNITEALYIEGYQEEDVLSGKDWVFPIPLIDRWILCRVHRPQRTITVYDCGEDQADLPAEVMERICDFLEVSLSELDRTGLTVPDELARKLEKMYELVRGAPGRYLVCLAIAIISADDSEDAKQLILSSECPLAQTELARRLLWFLGSRDIP</sequence>
<reference evidence="3 4" key="1">
    <citation type="submission" date="2016-07" db="EMBL/GenBank/DDBJ databases">
        <title>Pervasive Adenine N6-methylation of Active Genes in Fungi.</title>
        <authorList>
            <consortium name="DOE Joint Genome Institute"/>
            <person name="Mondo S.J."/>
            <person name="Dannebaum R.O."/>
            <person name="Kuo R.C."/>
            <person name="Labutti K."/>
            <person name="Haridas S."/>
            <person name="Kuo A."/>
            <person name="Salamov A."/>
            <person name="Ahrendt S.R."/>
            <person name="Lipzen A."/>
            <person name="Sullivan W."/>
            <person name="Andreopoulos W.B."/>
            <person name="Clum A."/>
            <person name="Lindquist E."/>
            <person name="Daum C."/>
            <person name="Ramamoorthy G.K."/>
            <person name="Gryganskyi A."/>
            <person name="Culley D."/>
            <person name="Magnuson J.K."/>
            <person name="James T.Y."/>
            <person name="O'Malley M.A."/>
            <person name="Stajich J.E."/>
            <person name="Spatafora J.W."/>
            <person name="Visel A."/>
            <person name="Grigoriev I.V."/>
        </authorList>
    </citation>
    <scope>NUCLEOTIDE SEQUENCE [LARGE SCALE GENOMIC DNA]</scope>
    <source>
        <strain evidence="3 4">68-887.2</strain>
    </source>
</reference>
<dbReference type="EMBL" id="MCFC01000096">
    <property type="protein sequence ID" value="ORY22250.1"/>
    <property type="molecule type" value="Genomic_DNA"/>
</dbReference>
<dbReference type="InterPro" id="IPR001357">
    <property type="entry name" value="BRCT_dom"/>
</dbReference>
<keyword evidence="4" id="KW-1185">Reference proteome</keyword>
<dbReference type="AlphaFoldDB" id="A0A1Y2AIY4"/>
<dbReference type="SUPFAM" id="SSF52113">
    <property type="entry name" value="BRCT domain"/>
    <property type="match status" value="1"/>
</dbReference>
<feature type="region of interest" description="Disordered" evidence="1">
    <location>
        <begin position="224"/>
        <end position="248"/>
    </location>
</feature>
<dbReference type="Proteomes" id="UP000193986">
    <property type="component" value="Unassembled WGS sequence"/>
</dbReference>
<evidence type="ECO:0000259" key="2">
    <source>
        <dbReference type="PROSITE" id="PS50172"/>
    </source>
</evidence>
<evidence type="ECO:0000313" key="4">
    <source>
        <dbReference type="Proteomes" id="UP000193986"/>
    </source>
</evidence>
<gene>
    <name evidence="3" type="ORF">BCR39DRAFT_551988</name>
</gene>
<proteinExistence type="predicted"/>
<name>A0A1Y2AIY4_9TREE</name>
<protein>
    <recommendedName>
        <fullName evidence="2">BRCT domain-containing protein</fullName>
    </recommendedName>
</protein>